<evidence type="ECO:0000259" key="2">
    <source>
        <dbReference type="Pfam" id="PF19910"/>
    </source>
</evidence>
<evidence type="ECO:0000313" key="3">
    <source>
        <dbReference type="EMBL" id="MDC7149192.1"/>
    </source>
</evidence>
<protein>
    <submittedName>
        <fullName evidence="3">DUF6383 domain-containing protein</fullName>
    </submittedName>
</protein>
<proteinExistence type="predicted"/>
<evidence type="ECO:0000313" key="4">
    <source>
        <dbReference type="Proteomes" id="UP001213646"/>
    </source>
</evidence>
<dbReference type="AlphaFoldDB" id="A0AAW6I6D3"/>
<keyword evidence="1" id="KW-0732">Signal</keyword>
<dbReference type="InterPro" id="IPR045963">
    <property type="entry name" value="DUF6383"/>
</dbReference>
<name>A0AAW6I6D3_9BACT</name>
<evidence type="ECO:0000256" key="1">
    <source>
        <dbReference type="SAM" id="SignalP"/>
    </source>
</evidence>
<comment type="caution">
    <text evidence="3">The sequence shown here is derived from an EMBL/GenBank/DDBJ whole genome shotgun (WGS) entry which is preliminary data.</text>
</comment>
<feature type="signal peptide" evidence="1">
    <location>
        <begin position="1"/>
        <end position="25"/>
    </location>
</feature>
<organism evidence="3 4">
    <name type="scientific">Parabacteroides johnsonii</name>
    <dbReference type="NCBI Taxonomy" id="387661"/>
    <lineage>
        <taxon>Bacteria</taxon>
        <taxon>Pseudomonadati</taxon>
        <taxon>Bacteroidota</taxon>
        <taxon>Bacteroidia</taxon>
        <taxon>Bacteroidales</taxon>
        <taxon>Tannerellaceae</taxon>
        <taxon>Parabacteroides</taxon>
    </lineage>
</organism>
<feature type="domain" description="DUF6383" evidence="2">
    <location>
        <begin position="927"/>
        <end position="1000"/>
    </location>
</feature>
<reference evidence="3" key="1">
    <citation type="submission" date="2023-01" db="EMBL/GenBank/DDBJ databases">
        <title>Exploring GABA producing Bacteroides strains toward improving mental health.</title>
        <authorList>
            <person name="Yousuf B."/>
            <person name="Bouhlel N.E."/>
            <person name="Mottawea W."/>
            <person name="Hammami R."/>
        </authorList>
    </citation>
    <scope>NUCLEOTIDE SEQUENCE</scope>
    <source>
        <strain evidence="3">UO.H1047</strain>
    </source>
</reference>
<feature type="chain" id="PRO_5043352797" evidence="1">
    <location>
        <begin position="26"/>
        <end position="1001"/>
    </location>
</feature>
<dbReference type="Proteomes" id="UP001213646">
    <property type="component" value="Unassembled WGS sequence"/>
</dbReference>
<sequence length="1001" mass="107093">MNKRFSTLMTAGLMMLGALFSNANAQASGAGVEAVTGNVKDFSGYYLLSDGTNGFLKGKEATIENTKFTVLAGTVQDEFAANATIEDEYFWTIEPQLTAGTADGVTVTGFKFKNKKTKAYLTMADGTSLEPTTKPTITVFSWYDTYDATDGFKKVENGADLMMSTNGVVLSSGTTSLSNAGTVDIKPYRAKAKKVEADELNGTRGSFSFKAAGLETSIFAKNIKAFNVSTITTGFSETDVNKNIPAGVYFATSWGDLTDDDITTYEDFVKCTFIAIDPTTSLSKDDKEVKDGKNLGFVEVQGDDFNFYTASATGEQQSKNTEVYVGNAAFKVETSEAYLADDKYSYAITTVGNIRHLTEKGKTEQKTSASAAAIDVVEINDANKLTATVGATAGNVFTFGPNPISKVTRLLNSTGASIYNIRFESGKTEAEDEATEKGKYLSANFVTGTDYSLVAQGSAVADLNTPLYQFVISAVDTTQNIVTFRNREAGYEFNCELDTTTTAGVYYVTSATKKSSAAQFQVITVDEQGAYTEETAVGLTGKTITLIPATVDKFAGFAVRGENHDYIRLAFAKDANAEKLYVTVDETIPSAPVLAKVSDEEAAMFELVRNENPSYLKNDYVMLDDKGKVKTMSGKDTVAYYTYNIRYQVNNQDWYYLDNSALNLTQEQASIVPGATHAFIIKENKNGSVSIMDQIAYNAKAIEFKSATEKAGMSTAGAPYQNADAASVKLYIAQDVYGASLEAVPGHVAISAENGGYVSMDENGDARIAIKTAADVDLTFWLDTADVDATLPSFYISKGVKDAAERMYLYYATDSATYVGGPDAKNPYKWSNGATKLIFKAATLANSDTLVTTAKGQTVKVAMKQDADGTQAGLANFRFQIFKASDAEDAYVVRCGVQFLKNNNGELTLTSDVKDALRVYADAQEAPTANEGVEVATVKVIAGEGNVTIAGAQGKKVVVSNILGQTVANTVITSDNATIAAPQGVIVVAVEGEAAVKAIVK</sequence>
<gene>
    <name evidence="3" type="ORF">PQG89_07090</name>
</gene>
<accession>A0AAW6I6D3</accession>
<dbReference type="RefSeq" id="WP_272696334.1">
    <property type="nucleotide sequence ID" value="NZ_CALEGY010000066.1"/>
</dbReference>
<dbReference type="EMBL" id="JAQPYX010000064">
    <property type="protein sequence ID" value="MDC7149192.1"/>
    <property type="molecule type" value="Genomic_DNA"/>
</dbReference>
<dbReference type="Pfam" id="PF19910">
    <property type="entry name" value="DUF6383"/>
    <property type="match status" value="1"/>
</dbReference>